<sequence>MLGEGSGSRGGSAVSLRFRNLRNCFLHLSRRLVAQLRLQQNQAIEVSWGEEPIFLSWVELHHFDYHGENIVEINRCLGEKFGLKDGEQVFLKPCSQVLSCEHVEVEPLSADDWEILELHASSLEKHLLDQIRIVFPGAIFPVWVEQHTCIYIRIGALTPLATYGRLEHLTELVVCPKPRQPEGDISYLPSSTTRVIPERFRENESTSKEILNKQSAREAVLNIGGNGQDMPDTRETFFSSKFTNLWSLLGRVFSLRLENQQTPLRASEITASKDSLLIFIQLKAVFRTCKNWPHKVPKTSSAHPSHSDENSVHVFPWNFEPDALLPDIVVTCGELIKLPSPRQRQEETRQSLLSLDEQKQDGAPQSTENSKLNIGRNVSEASMVKIVWHKFEDLKNAIKFKTRDERMHVGKIWIPRCLRKRLNIEPSAAVLVKSSCLAPKIPTSLKLQPKLILDKNTNEEEIKSSFSTWVQLGSSVAFPWVVASTDSIQLPLKEGVKEFVLTVIHPTFEENSSANIFMLSPSFLQKTSIKVIMQPIKAEVDHQNSADDIDQNLPFYDLSCLGGVAKLGKSSFEHITYSLLGSAVSRQLATTVVGLRSGALLLTGIKGSGKSTLARAICKEAFDRLEAHVEEIDCKSLRGKRFKTIQHKLEETIAEAVWRQPSVILLDDMDHIAGVPPSPEQEQTPEALQNRRVAQALKDKMKDVIFQGSLIAVIATSQSEHSLHPSLVSTQGTHLFQCYKHIPSPTQEQRGEILCSVIQNKLGIDIKRLEELDLQFVAKETEGYVAGDFTMLVDRAIHAYVSKRRAYVKEELVLSTADFQKALQGFTPTSMRNIILHKPKDLGWEKVGGLHDVQQILLDTIQLPAKYPELFANLPIRQRSGILLYGAPGTGKTLLASVIARESGMNFISIKGPELLNKYIGASEQAVRDVFNRAQAAKPCILFFDEFDSIAPRRGHDNTGVTDRVVNQLLTQLDGVEGLQGVYVLAATSRPDLIDPALLRPGRLDKCLYCSPPDEAARLEILKALSHSLHLTEDVDLQYLAAVTEHFTGADLKALLYNAQLEAVHVNLLSNLPQETGSSSDSDISLSSMIFLNHSSGSDDSTGDAEGSIEPSLLSTESSEPVPEDPRSNIWRLYFGSSYESELGNGTPSELNSQCLSGPNSITHDFSGLIIRDLVSSQPLAFITSSQEGYQALNQEQIEQLRTEISVIKANYKNGEDVSHGQAGPAKNNVFVCQSHLLIALGNTRPSISQKDWKSFIELYDNFQNPGKTKGQSRGTVRAGQKVTLA</sequence>
<dbReference type="SUPFAM" id="SSF50692">
    <property type="entry name" value="ADC-like"/>
    <property type="match status" value="1"/>
</dbReference>
<dbReference type="InterPro" id="IPR015343">
    <property type="entry name" value="PEX1-N-lobe"/>
</dbReference>
<keyword evidence="4" id="KW-0962">Peroxisome biogenesis</keyword>
<dbReference type="FunFam" id="1.10.8.60:FF:000060">
    <property type="entry name" value="peroxisome biogenesis factor 1"/>
    <property type="match status" value="1"/>
</dbReference>
<proteinExistence type="inferred from homology"/>
<dbReference type="CDD" id="cd19526">
    <property type="entry name" value="RecA-like_PEX1_r2"/>
    <property type="match status" value="1"/>
</dbReference>
<evidence type="ECO:0000256" key="5">
    <source>
        <dbReference type="ARBA" id="ARBA00022741"/>
    </source>
</evidence>
<evidence type="ECO:0000256" key="3">
    <source>
        <dbReference type="ARBA" id="ARBA00022448"/>
    </source>
</evidence>
<feature type="region of interest" description="Disordered" evidence="13">
    <location>
        <begin position="340"/>
        <end position="370"/>
    </location>
</feature>
<dbReference type="SUPFAM" id="SSF52540">
    <property type="entry name" value="P-loop containing nucleoside triphosphate hydrolases"/>
    <property type="match status" value="2"/>
</dbReference>
<feature type="domain" description="AAA+ ATPase" evidence="14">
    <location>
        <begin position="596"/>
        <end position="746"/>
    </location>
</feature>
<dbReference type="GO" id="GO:0016558">
    <property type="term" value="P:protein import into peroxisome matrix"/>
    <property type="evidence" value="ECO:0007669"/>
    <property type="project" value="TreeGrafter"/>
</dbReference>
<feature type="region of interest" description="Disordered" evidence="13">
    <location>
        <begin position="1097"/>
        <end position="1126"/>
    </location>
</feature>
<dbReference type="InterPro" id="IPR003960">
    <property type="entry name" value="ATPase_AAA_CS"/>
</dbReference>
<comment type="similarity">
    <text evidence="2">Belongs to the AAA ATPase family.</text>
</comment>
<dbReference type="GO" id="GO:0016887">
    <property type="term" value="F:ATP hydrolysis activity"/>
    <property type="evidence" value="ECO:0007669"/>
    <property type="project" value="InterPro"/>
</dbReference>
<feature type="region of interest" description="Disordered" evidence="13">
    <location>
        <begin position="1267"/>
        <end position="1286"/>
    </location>
</feature>
<dbReference type="PROSITE" id="PS00674">
    <property type="entry name" value="AAA"/>
    <property type="match status" value="1"/>
</dbReference>
<keyword evidence="9" id="KW-0472">Membrane</keyword>
<evidence type="ECO:0000256" key="1">
    <source>
        <dbReference type="ARBA" id="ARBA00004370"/>
    </source>
</evidence>
<organism evidence="15 16">
    <name type="scientific">Geotrypetes seraphini</name>
    <name type="common">Gaboon caecilian</name>
    <name type="synonym">Caecilia seraphini</name>
    <dbReference type="NCBI Taxonomy" id="260995"/>
    <lineage>
        <taxon>Eukaryota</taxon>
        <taxon>Metazoa</taxon>
        <taxon>Chordata</taxon>
        <taxon>Craniata</taxon>
        <taxon>Vertebrata</taxon>
        <taxon>Euteleostomi</taxon>
        <taxon>Amphibia</taxon>
        <taxon>Gymnophiona</taxon>
        <taxon>Geotrypetes</taxon>
    </lineage>
</organism>
<feature type="compositionally biased region" description="Low complexity" evidence="13">
    <location>
        <begin position="1110"/>
        <end position="1121"/>
    </location>
</feature>
<evidence type="ECO:0000313" key="16">
    <source>
        <dbReference type="RefSeq" id="XP_033787030.1"/>
    </source>
</evidence>
<evidence type="ECO:0000256" key="11">
    <source>
        <dbReference type="ARBA" id="ARBA00034532"/>
    </source>
</evidence>
<dbReference type="InterPro" id="IPR015342">
    <property type="entry name" value="PEX1-N_C-lobe"/>
</dbReference>
<dbReference type="KEGG" id="gsh:117354161"/>
<evidence type="ECO:0000313" key="15">
    <source>
        <dbReference type="Proteomes" id="UP000515159"/>
    </source>
</evidence>
<dbReference type="Pfam" id="PF09262">
    <property type="entry name" value="PEX-1N"/>
    <property type="match status" value="1"/>
</dbReference>
<comment type="subcellular location">
    <subcellularLocation>
        <location evidence="1">Membrane</location>
    </subcellularLocation>
</comment>
<reference evidence="16" key="1">
    <citation type="submission" date="2025-08" db="UniProtKB">
        <authorList>
            <consortium name="RefSeq"/>
        </authorList>
    </citation>
    <scope>IDENTIFICATION</scope>
</reference>
<dbReference type="InterPro" id="IPR050168">
    <property type="entry name" value="AAA_ATPase_domain"/>
</dbReference>
<dbReference type="InterPro" id="IPR009010">
    <property type="entry name" value="Asp_de-COase-like_dom_sf"/>
</dbReference>
<dbReference type="GO" id="GO:0005778">
    <property type="term" value="C:peroxisomal membrane"/>
    <property type="evidence" value="ECO:0007669"/>
    <property type="project" value="TreeGrafter"/>
</dbReference>
<keyword evidence="3" id="KW-0813">Transport</keyword>
<evidence type="ECO:0000256" key="6">
    <source>
        <dbReference type="ARBA" id="ARBA00022801"/>
    </source>
</evidence>
<dbReference type="FunFam" id="3.40.50.300:FF:000966">
    <property type="entry name" value="Peroxisomal biogenesis factor 1"/>
    <property type="match status" value="1"/>
</dbReference>
<dbReference type="GeneID" id="117354161"/>
<keyword evidence="8" id="KW-0653">Protein transport</keyword>
<dbReference type="FunFam" id="3.10.330.10:FF:000004">
    <property type="entry name" value="Peroxisome biogenesis factor 1"/>
    <property type="match status" value="1"/>
</dbReference>
<dbReference type="SUPFAM" id="SSF54585">
    <property type="entry name" value="Cdc48 domain 2-like"/>
    <property type="match status" value="1"/>
</dbReference>
<dbReference type="InterPro" id="IPR029067">
    <property type="entry name" value="CDC48_domain_2-like_sf"/>
</dbReference>
<evidence type="ECO:0000256" key="9">
    <source>
        <dbReference type="ARBA" id="ARBA00023136"/>
    </source>
</evidence>
<evidence type="ECO:0000256" key="12">
    <source>
        <dbReference type="ARBA" id="ARBA00048778"/>
    </source>
</evidence>
<dbReference type="GO" id="GO:0005829">
    <property type="term" value="C:cytosol"/>
    <property type="evidence" value="ECO:0007669"/>
    <property type="project" value="TreeGrafter"/>
</dbReference>
<dbReference type="InterPro" id="IPR003593">
    <property type="entry name" value="AAA+_ATPase"/>
</dbReference>
<evidence type="ECO:0000259" key="14">
    <source>
        <dbReference type="SMART" id="SM00382"/>
    </source>
</evidence>
<dbReference type="PANTHER" id="PTHR23077">
    <property type="entry name" value="AAA-FAMILY ATPASE"/>
    <property type="match status" value="1"/>
</dbReference>
<comment type="catalytic activity">
    <reaction evidence="12">
        <text>ATP + H2O = ADP + phosphate + H(+)</text>
        <dbReference type="Rhea" id="RHEA:13065"/>
        <dbReference type="ChEBI" id="CHEBI:15377"/>
        <dbReference type="ChEBI" id="CHEBI:15378"/>
        <dbReference type="ChEBI" id="CHEBI:30616"/>
        <dbReference type="ChEBI" id="CHEBI:43474"/>
        <dbReference type="ChEBI" id="CHEBI:456216"/>
    </reaction>
    <physiologicalReaction direction="left-to-right" evidence="12">
        <dbReference type="Rhea" id="RHEA:13066"/>
    </physiologicalReaction>
</comment>
<dbReference type="Pfam" id="PF09263">
    <property type="entry name" value="PEX-2N"/>
    <property type="match status" value="1"/>
</dbReference>
<dbReference type="FunFam" id="3.40.50.300:FF:001852">
    <property type="entry name" value="Peroxisomal biogenesis factor 1"/>
    <property type="match status" value="1"/>
</dbReference>
<evidence type="ECO:0000256" key="7">
    <source>
        <dbReference type="ARBA" id="ARBA00022840"/>
    </source>
</evidence>
<keyword evidence="15" id="KW-1185">Reference proteome</keyword>
<evidence type="ECO:0000256" key="8">
    <source>
        <dbReference type="ARBA" id="ARBA00022927"/>
    </source>
</evidence>
<dbReference type="Gene3D" id="2.40.40.20">
    <property type="match status" value="1"/>
</dbReference>
<evidence type="ECO:0000256" key="2">
    <source>
        <dbReference type="ARBA" id="ARBA00006914"/>
    </source>
</evidence>
<dbReference type="FunFam" id="1.10.8.60:FF:000067">
    <property type="entry name" value="Peroxisomal biogenesis factor 1"/>
    <property type="match status" value="1"/>
</dbReference>
<keyword evidence="7" id="KW-0067">ATP-binding</keyword>
<gene>
    <name evidence="16" type="primary">PEX1</name>
</gene>
<protein>
    <recommendedName>
        <fullName evidence="11">Peroxisomal ATPase PEX1</fullName>
    </recommendedName>
    <alternativeName>
        <fullName evidence="10">Peroxin-1</fullName>
    </alternativeName>
</protein>
<dbReference type="InterPro" id="IPR027417">
    <property type="entry name" value="P-loop_NTPase"/>
</dbReference>
<dbReference type="Gene3D" id="1.10.8.60">
    <property type="match status" value="2"/>
</dbReference>
<dbReference type="Pfam" id="PF00004">
    <property type="entry name" value="AAA"/>
    <property type="match status" value="2"/>
</dbReference>
<evidence type="ECO:0000256" key="4">
    <source>
        <dbReference type="ARBA" id="ARBA00022593"/>
    </source>
</evidence>
<dbReference type="Pfam" id="PF17862">
    <property type="entry name" value="AAA_lid_3"/>
    <property type="match status" value="1"/>
</dbReference>
<dbReference type="InParanoid" id="A0A6P8PXI0"/>
<evidence type="ECO:0000256" key="13">
    <source>
        <dbReference type="SAM" id="MobiDB-lite"/>
    </source>
</evidence>
<dbReference type="InterPro" id="IPR003959">
    <property type="entry name" value="ATPase_AAA_core"/>
</dbReference>
<dbReference type="PANTHER" id="PTHR23077:SF12">
    <property type="entry name" value="PEROXISOMAL ATPASE PEX1"/>
    <property type="match status" value="1"/>
</dbReference>
<feature type="domain" description="AAA+ ATPase" evidence="14">
    <location>
        <begin position="878"/>
        <end position="1014"/>
    </location>
</feature>
<evidence type="ECO:0000256" key="10">
    <source>
        <dbReference type="ARBA" id="ARBA00032509"/>
    </source>
</evidence>
<dbReference type="GO" id="GO:0005524">
    <property type="term" value="F:ATP binding"/>
    <property type="evidence" value="ECO:0007669"/>
    <property type="project" value="UniProtKB-KW"/>
</dbReference>
<dbReference type="Gene3D" id="3.40.50.300">
    <property type="entry name" value="P-loop containing nucleotide triphosphate hydrolases"/>
    <property type="match status" value="2"/>
</dbReference>
<keyword evidence="5" id="KW-0547">Nucleotide-binding</keyword>
<dbReference type="Proteomes" id="UP000515159">
    <property type="component" value="Chromosome 2"/>
</dbReference>
<dbReference type="FunCoup" id="A0A6P8PXI0">
    <property type="interactions" value="2668"/>
</dbReference>
<dbReference type="CTD" id="5189"/>
<dbReference type="Gene3D" id="3.10.330.10">
    <property type="match status" value="1"/>
</dbReference>
<dbReference type="OrthoDB" id="8173462at2759"/>
<dbReference type="SMART" id="SM00382">
    <property type="entry name" value="AAA"/>
    <property type="match status" value="2"/>
</dbReference>
<accession>A0A6P8PXI0</accession>
<keyword evidence="6" id="KW-0378">Hydrolase</keyword>
<dbReference type="InterPro" id="IPR041569">
    <property type="entry name" value="AAA_lid_3"/>
</dbReference>
<dbReference type="RefSeq" id="XP_033787030.1">
    <property type="nucleotide sequence ID" value="XM_033931139.1"/>
</dbReference>
<name>A0A6P8PXI0_GEOSA</name>